<evidence type="ECO:0000313" key="1">
    <source>
        <dbReference type="EMBL" id="KYB29117.1"/>
    </source>
</evidence>
<organism evidence="1 2">
    <name type="scientific">Tribolium castaneum</name>
    <name type="common">Red flour beetle</name>
    <dbReference type="NCBI Taxonomy" id="7070"/>
    <lineage>
        <taxon>Eukaryota</taxon>
        <taxon>Metazoa</taxon>
        <taxon>Ecdysozoa</taxon>
        <taxon>Arthropoda</taxon>
        <taxon>Hexapoda</taxon>
        <taxon>Insecta</taxon>
        <taxon>Pterygota</taxon>
        <taxon>Neoptera</taxon>
        <taxon>Endopterygota</taxon>
        <taxon>Coleoptera</taxon>
        <taxon>Polyphaga</taxon>
        <taxon>Cucujiformia</taxon>
        <taxon>Tenebrionidae</taxon>
        <taxon>Tenebrionidae incertae sedis</taxon>
        <taxon>Tribolium</taxon>
    </lineage>
</organism>
<reference evidence="1 2" key="1">
    <citation type="journal article" date="2008" name="Nature">
        <title>The genome of the model beetle and pest Tribolium castaneum.</title>
        <authorList>
            <consortium name="Tribolium Genome Sequencing Consortium"/>
            <person name="Richards S."/>
            <person name="Gibbs R.A."/>
            <person name="Weinstock G.M."/>
            <person name="Brown S.J."/>
            <person name="Denell R."/>
            <person name="Beeman R.W."/>
            <person name="Gibbs R."/>
            <person name="Beeman R.W."/>
            <person name="Brown S.J."/>
            <person name="Bucher G."/>
            <person name="Friedrich M."/>
            <person name="Grimmelikhuijzen C.J."/>
            <person name="Klingler M."/>
            <person name="Lorenzen M."/>
            <person name="Richards S."/>
            <person name="Roth S."/>
            <person name="Schroder R."/>
            <person name="Tautz D."/>
            <person name="Zdobnov E.M."/>
            <person name="Muzny D."/>
            <person name="Gibbs R.A."/>
            <person name="Weinstock G.M."/>
            <person name="Attaway T."/>
            <person name="Bell S."/>
            <person name="Buhay C.J."/>
            <person name="Chandrabose M.N."/>
            <person name="Chavez D."/>
            <person name="Clerk-Blankenburg K.P."/>
            <person name="Cree A."/>
            <person name="Dao M."/>
            <person name="Davis C."/>
            <person name="Chacko J."/>
            <person name="Dinh H."/>
            <person name="Dugan-Rocha S."/>
            <person name="Fowler G."/>
            <person name="Garner T.T."/>
            <person name="Garnes J."/>
            <person name="Gnirke A."/>
            <person name="Hawes A."/>
            <person name="Hernandez J."/>
            <person name="Hines S."/>
            <person name="Holder M."/>
            <person name="Hume J."/>
            <person name="Jhangiani S.N."/>
            <person name="Joshi V."/>
            <person name="Khan Z.M."/>
            <person name="Jackson L."/>
            <person name="Kovar C."/>
            <person name="Kowis A."/>
            <person name="Lee S."/>
            <person name="Lewis L.R."/>
            <person name="Margolis J."/>
            <person name="Morgan M."/>
            <person name="Nazareth L.V."/>
            <person name="Nguyen N."/>
            <person name="Okwuonu G."/>
            <person name="Parker D."/>
            <person name="Richards S."/>
            <person name="Ruiz S.J."/>
            <person name="Santibanez J."/>
            <person name="Savard J."/>
            <person name="Scherer S.E."/>
            <person name="Schneider B."/>
            <person name="Sodergren E."/>
            <person name="Tautz D."/>
            <person name="Vattahil S."/>
            <person name="Villasana D."/>
            <person name="White C.S."/>
            <person name="Wright R."/>
            <person name="Park Y."/>
            <person name="Beeman R.W."/>
            <person name="Lord J."/>
            <person name="Oppert B."/>
            <person name="Lorenzen M."/>
            <person name="Brown S."/>
            <person name="Wang L."/>
            <person name="Savard J."/>
            <person name="Tautz D."/>
            <person name="Richards S."/>
            <person name="Weinstock G."/>
            <person name="Gibbs R.A."/>
            <person name="Liu Y."/>
            <person name="Worley K."/>
            <person name="Weinstock G."/>
            <person name="Elsik C.G."/>
            <person name="Reese J.T."/>
            <person name="Elhaik E."/>
            <person name="Landan G."/>
            <person name="Graur D."/>
            <person name="Arensburger P."/>
            <person name="Atkinson P."/>
            <person name="Beeman R.W."/>
            <person name="Beidler J."/>
            <person name="Brown S.J."/>
            <person name="Demuth J.P."/>
            <person name="Drury D.W."/>
            <person name="Du Y.Z."/>
            <person name="Fujiwara H."/>
            <person name="Lorenzen M."/>
            <person name="Maselli V."/>
            <person name="Osanai M."/>
            <person name="Park Y."/>
            <person name="Robertson H.M."/>
            <person name="Tu Z."/>
            <person name="Wang J.J."/>
            <person name="Wang S."/>
            <person name="Richards S."/>
            <person name="Song H."/>
            <person name="Zhang L."/>
            <person name="Sodergren E."/>
            <person name="Werner D."/>
            <person name="Stanke M."/>
            <person name="Morgenstern B."/>
            <person name="Solovyev V."/>
            <person name="Kosarev P."/>
            <person name="Brown G."/>
            <person name="Chen H.C."/>
            <person name="Ermolaeva O."/>
            <person name="Hlavina W."/>
            <person name="Kapustin Y."/>
            <person name="Kiryutin B."/>
            <person name="Kitts P."/>
            <person name="Maglott D."/>
            <person name="Pruitt K."/>
            <person name="Sapojnikov V."/>
            <person name="Souvorov A."/>
            <person name="Mackey A.J."/>
            <person name="Waterhouse R.M."/>
            <person name="Wyder S."/>
            <person name="Zdobnov E.M."/>
            <person name="Zdobnov E.M."/>
            <person name="Wyder S."/>
            <person name="Kriventseva E.V."/>
            <person name="Kadowaki T."/>
            <person name="Bork P."/>
            <person name="Aranda M."/>
            <person name="Bao R."/>
            <person name="Beermann A."/>
            <person name="Berns N."/>
            <person name="Bolognesi R."/>
            <person name="Bonneton F."/>
            <person name="Bopp D."/>
            <person name="Brown S.J."/>
            <person name="Bucher G."/>
            <person name="Butts T."/>
            <person name="Chaumot A."/>
            <person name="Denell R.E."/>
            <person name="Ferrier D.E."/>
            <person name="Friedrich M."/>
            <person name="Gordon C.M."/>
            <person name="Jindra M."/>
            <person name="Klingler M."/>
            <person name="Lan Q."/>
            <person name="Lattorff H.M."/>
            <person name="Laudet V."/>
            <person name="von Levetsow C."/>
            <person name="Liu Z."/>
            <person name="Lutz R."/>
            <person name="Lynch J.A."/>
            <person name="da Fonseca R.N."/>
            <person name="Posnien N."/>
            <person name="Reuter R."/>
            <person name="Roth S."/>
            <person name="Savard J."/>
            <person name="Schinko J.B."/>
            <person name="Schmitt C."/>
            <person name="Schoppmeier M."/>
            <person name="Schroder R."/>
            <person name="Shippy T.D."/>
            <person name="Simonnet F."/>
            <person name="Marques-Souza H."/>
            <person name="Tautz D."/>
            <person name="Tomoyasu Y."/>
            <person name="Trauner J."/>
            <person name="Van der Zee M."/>
            <person name="Vervoort M."/>
            <person name="Wittkopp N."/>
            <person name="Wimmer E.A."/>
            <person name="Yang X."/>
            <person name="Jones A.K."/>
            <person name="Sattelle D.B."/>
            <person name="Ebert P.R."/>
            <person name="Nelson D."/>
            <person name="Scott J.G."/>
            <person name="Beeman R.W."/>
            <person name="Muthukrishnan S."/>
            <person name="Kramer K.J."/>
            <person name="Arakane Y."/>
            <person name="Beeman R.W."/>
            <person name="Zhu Q."/>
            <person name="Hogenkamp D."/>
            <person name="Dixit R."/>
            <person name="Oppert B."/>
            <person name="Jiang H."/>
            <person name="Zou Z."/>
            <person name="Marshall J."/>
            <person name="Elpidina E."/>
            <person name="Vinokurov K."/>
            <person name="Oppert C."/>
            <person name="Zou Z."/>
            <person name="Evans J."/>
            <person name="Lu Z."/>
            <person name="Zhao P."/>
            <person name="Sumathipala N."/>
            <person name="Altincicek B."/>
            <person name="Vilcinskas A."/>
            <person name="Williams M."/>
            <person name="Hultmark D."/>
            <person name="Hetru C."/>
            <person name="Jiang H."/>
            <person name="Grimmelikhuijzen C.J."/>
            <person name="Hauser F."/>
            <person name="Cazzamali G."/>
            <person name="Williamson M."/>
            <person name="Park Y."/>
            <person name="Li B."/>
            <person name="Tanaka Y."/>
            <person name="Predel R."/>
            <person name="Neupert S."/>
            <person name="Schachtner J."/>
            <person name="Verleyen P."/>
            <person name="Raible F."/>
            <person name="Bork P."/>
            <person name="Friedrich M."/>
            <person name="Walden K.K."/>
            <person name="Robertson H.M."/>
            <person name="Angeli S."/>
            <person name="Foret S."/>
            <person name="Bucher G."/>
            <person name="Schuetz S."/>
            <person name="Maleszka R."/>
            <person name="Wimmer E.A."/>
            <person name="Beeman R.W."/>
            <person name="Lorenzen M."/>
            <person name="Tomoyasu Y."/>
            <person name="Miller S.C."/>
            <person name="Grossmann D."/>
            <person name="Bucher G."/>
        </authorList>
    </citation>
    <scope>NUCLEOTIDE SEQUENCE [LARGE SCALE GENOMIC DNA]</scope>
    <source>
        <strain evidence="1 2">Georgia GA2</strain>
    </source>
</reference>
<keyword evidence="2" id="KW-1185">Reference proteome</keyword>
<proteinExistence type="predicted"/>
<dbReference type="Proteomes" id="UP000007266">
    <property type="component" value="Linkage group 2"/>
</dbReference>
<dbReference type="EMBL" id="KQ971312">
    <property type="protein sequence ID" value="KYB29117.1"/>
    <property type="molecule type" value="Genomic_DNA"/>
</dbReference>
<gene>
    <name evidence="1" type="primary">AUGUSTUS-3.0.2_32081</name>
    <name evidence="1" type="ORF">TcasGA2_TC032081</name>
</gene>
<dbReference type="InParanoid" id="A0A139WMP6"/>
<accession>A0A139WMP6</accession>
<name>A0A139WMP6_TRICA</name>
<evidence type="ECO:0000313" key="2">
    <source>
        <dbReference type="Proteomes" id="UP000007266"/>
    </source>
</evidence>
<dbReference type="AlphaFoldDB" id="A0A139WMP6"/>
<reference evidence="1 2" key="2">
    <citation type="journal article" date="2010" name="Nucleic Acids Res.">
        <title>BeetleBase in 2010: revisions to provide comprehensive genomic information for Tribolium castaneum.</title>
        <authorList>
            <person name="Kim H.S."/>
            <person name="Murphy T."/>
            <person name="Xia J."/>
            <person name="Caragea D."/>
            <person name="Park Y."/>
            <person name="Beeman R.W."/>
            <person name="Lorenzen M.D."/>
            <person name="Butcher S."/>
            <person name="Manak J.R."/>
            <person name="Brown S.J."/>
        </authorList>
    </citation>
    <scope>GENOME REANNOTATION</scope>
    <source>
        <strain evidence="1 2">Georgia GA2</strain>
    </source>
</reference>
<sequence length="36" mass="4027">MNNKSFVNLIACHFTSPQISFQIFVTLETEGLSVLP</sequence>
<protein>
    <submittedName>
        <fullName evidence="1">Uncharacterized protein</fullName>
    </submittedName>
</protein>